<keyword evidence="6" id="KW-0237">DNA synthesis</keyword>
<dbReference type="PRINTS" id="PR00870">
    <property type="entry name" value="DNAPOLXBETA"/>
</dbReference>
<evidence type="ECO:0000256" key="18">
    <source>
        <dbReference type="PIRSR" id="PIRSR622312-50"/>
    </source>
</evidence>
<dbReference type="InParanoid" id="A0A0D0EBV6"/>
<keyword evidence="15" id="KW-0456">Lyase</keyword>
<dbReference type="Proteomes" id="UP000054538">
    <property type="component" value="Unassembled WGS sequence"/>
</dbReference>
<accession>A0A0D0EBV6</accession>
<feature type="region of interest" description="Disordered" evidence="19">
    <location>
        <begin position="742"/>
        <end position="787"/>
    </location>
</feature>
<dbReference type="PANTHER" id="PTHR11276:SF28">
    <property type="entry name" value="DNA POLYMERASE LAMBDA"/>
    <property type="match status" value="1"/>
</dbReference>
<dbReference type="HOGENOM" id="CLU_008698_2_0_1"/>
<evidence type="ECO:0000256" key="1">
    <source>
        <dbReference type="ARBA" id="ARBA00001936"/>
    </source>
</evidence>
<feature type="region of interest" description="Disordered" evidence="19">
    <location>
        <begin position="673"/>
        <end position="730"/>
    </location>
</feature>
<evidence type="ECO:0000259" key="20">
    <source>
        <dbReference type="PROSITE" id="PS50172"/>
    </source>
</evidence>
<dbReference type="Gene3D" id="1.10.150.110">
    <property type="entry name" value="DNA polymerase beta, N-terminal domain-like"/>
    <property type="match status" value="1"/>
</dbReference>
<dbReference type="EC" id="2.7.7.7" evidence="4"/>
<evidence type="ECO:0000313" key="22">
    <source>
        <dbReference type="Proteomes" id="UP000054538"/>
    </source>
</evidence>
<evidence type="ECO:0000256" key="2">
    <source>
        <dbReference type="ARBA" id="ARBA00004123"/>
    </source>
</evidence>
<keyword evidence="7" id="KW-0808">Transferase</keyword>
<evidence type="ECO:0000256" key="16">
    <source>
        <dbReference type="ARBA" id="ARBA00023242"/>
    </source>
</evidence>
<dbReference type="PROSITE" id="PS50172">
    <property type="entry name" value="BRCT"/>
    <property type="match status" value="1"/>
</dbReference>
<feature type="region of interest" description="Disordered" evidence="19">
    <location>
        <begin position="579"/>
        <end position="605"/>
    </location>
</feature>
<reference evidence="22" key="2">
    <citation type="submission" date="2015-01" db="EMBL/GenBank/DDBJ databases">
        <title>Evolutionary Origins and Diversification of the Mycorrhizal Mutualists.</title>
        <authorList>
            <consortium name="DOE Joint Genome Institute"/>
            <consortium name="Mycorrhizal Genomics Consortium"/>
            <person name="Kohler A."/>
            <person name="Kuo A."/>
            <person name="Nagy L.G."/>
            <person name="Floudas D."/>
            <person name="Copeland A."/>
            <person name="Barry K.W."/>
            <person name="Cichocki N."/>
            <person name="Veneault-Fourrey C."/>
            <person name="LaButti K."/>
            <person name="Lindquist E.A."/>
            <person name="Lipzen A."/>
            <person name="Lundell T."/>
            <person name="Morin E."/>
            <person name="Murat C."/>
            <person name="Riley R."/>
            <person name="Ohm R."/>
            <person name="Sun H."/>
            <person name="Tunlid A."/>
            <person name="Henrissat B."/>
            <person name="Grigoriev I.V."/>
            <person name="Hibbett D.S."/>
            <person name="Martin F."/>
        </authorList>
    </citation>
    <scope>NUCLEOTIDE SEQUENCE [LARGE SCALE GENOMIC DNA]</scope>
    <source>
        <strain evidence="22">Ve08.2h10</strain>
    </source>
</reference>
<evidence type="ECO:0000256" key="9">
    <source>
        <dbReference type="ARBA" id="ARBA00022705"/>
    </source>
</evidence>
<dbReference type="SUPFAM" id="SSF47802">
    <property type="entry name" value="DNA polymerase beta, N-terminal domain-like"/>
    <property type="match status" value="1"/>
</dbReference>
<reference evidence="21 22" key="1">
    <citation type="submission" date="2014-04" db="EMBL/GenBank/DDBJ databases">
        <authorList>
            <consortium name="DOE Joint Genome Institute"/>
            <person name="Kuo A."/>
            <person name="Kohler A."/>
            <person name="Jargeat P."/>
            <person name="Nagy L.G."/>
            <person name="Floudas D."/>
            <person name="Copeland A."/>
            <person name="Barry K.W."/>
            <person name="Cichocki N."/>
            <person name="Veneault-Fourrey C."/>
            <person name="LaButti K."/>
            <person name="Lindquist E.A."/>
            <person name="Lipzen A."/>
            <person name="Lundell T."/>
            <person name="Morin E."/>
            <person name="Murat C."/>
            <person name="Sun H."/>
            <person name="Tunlid A."/>
            <person name="Henrissat B."/>
            <person name="Grigoriev I.V."/>
            <person name="Hibbett D.S."/>
            <person name="Martin F."/>
            <person name="Nordberg H.P."/>
            <person name="Cantor M.N."/>
            <person name="Hua S.X."/>
        </authorList>
    </citation>
    <scope>NUCLEOTIDE SEQUENCE [LARGE SCALE GENOMIC DNA]</scope>
    <source>
        <strain evidence="21 22">Ve08.2h10</strain>
    </source>
</reference>
<comment type="similarity">
    <text evidence="3">Belongs to the DNA polymerase type-X family.</text>
</comment>
<keyword evidence="12" id="KW-0239">DNA-directed DNA polymerase</keyword>
<evidence type="ECO:0000256" key="13">
    <source>
        <dbReference type="ARBA" id="ARBA00023125"/>
    </source>
</evidence>
<feature type="region of interest" description="Disordered" evidence="19">
    <location>
        <begin position="354"/>
        <end position="467"/>
    </location>
</feature>
<gene>
    <name evidence="21" type="ORF">PAXRUDRAFT_824032</name>
</gene>
<evidence type="ECO:0000256" key="4">
    <source>
        <dbReference type="ARBA" id="ARBA00012417"/>
    </source>
</evidence>
<dbReference type="Gene3D" id="3.30.210.10">
    <property type="entry name" value="DNA polymerase, thumb domain"/>
    <property type="match status" value="1"/>
</dbReference>
<dbReference type="GO" id="GO:0003677">
    <property type="term" value="F:DNA binding"/>
    <property type="evidence" value="ECO:0007669"/>
    <property type="project" value="UniProtKB-KW"/>
</dbReference>
<feature type="compositionally biased region" description="Polar residues" evidence="19">
    <location>
        <begin position="217"/>
        <end position="242"/>
    </location>
</feature>
<keyword evidence="11" id="KW-0227">DNA damage</keyword>
<comment type="subcellular location">
    <subcellularLocation>
        <location evidence="2">Nucleus</location>
    </subcellularLocation>
</comment>
<feature type="domain" description="BRCT" evidence="20">
    <location>
        <begin position="487"/>
        <end position="572"/>
    </location>
</feature>
<comment type="cofactor">
    <cofactor evidence="1">
        <name>Mn(2+)</name>
        <dbReference type="ChEBI" id="CHEBI:29035"/>
    </cofactor>
</comment>
<dbReference type="InterPro" id="IPR019843">
    <property type="entry name" value="DNA_pol-X_BS"/>
</dbReference>
<dbReference type="AlphaFoldDB" id="A0A0D0EBV6"/>
<evidence type="ECO:0000256" key="15">
    <source>
        <dbReference type="ARBA" id="ARBA00023239"/>
    </source>
</evidence>
<feature type="compositionally biased region" description="Polar residues" evidence="19">
    <location>
        <begin position="390"/>
        <end position="404"/>
    </location>
</feature>
<dbReference type="SUPFAM" id="SSF81585">
    <property type="entry name" value="PsbU/PolX domain-like"/>
    <property type="match status" value="1"/>
</dbReference>
<evidence type="ECO:0000256" key="10">
    <source>
        <dbReference type="ARBA" id="ARBA00022723"/>
    </source>
</evidence>
<keyword evidence="8" id="KW-0548">Nucleotidyltransferase</keyword>
<feature type="region of interest" description="Disordered" evidence="19">
    <location>
        <begin position="208"/>
        <end position="278"/>
    </location>
</feature>
<keyword evidence="13" id="KW-0238">DNA-binding</keyword>
<dbReference type="InterPro" id="IPR018944">
    <property type="entry name" value="DNA_pol_lambd_fingers_domain"/>
</dbReference>
<feature type="compositionally biased region" description="Basic and acidic residues" evidence="19">
    <location>
        <begin position="365"/>
        <end position="379"/>
    </location>
</feature>
<evidence type="ECO:0000256" key="14">
    <source>
        <dbReference type="ARBA" id="ARBA00023204"/>
    </source>
</evidence>
<dbReference type="PRINTS" id="PR00869">
    <property type="entry name" value="DNAPOLX"/>
</dbReference>
<dbReference type="InterPro" id="IPR002008">
    <property type="entry name" value="DNA_pol_X_beta-like"/>
</dbReference>
<comment type="catalytic activity">
    <reaction evidence="17">
        <text>DNA(n) + a 2'-deoxyribonucleoside 5'-triphosphate = DNA(n+1) + diphosphate</text>
        <dbReference type="Rhea" id="RHEA:22508"/>
        <dbReference type="Rhea" id="RHEA-COMP:17339"/>
        <dbReference type="Rhea" id="RHEA-COMP:17340"/>
        <dbReference type="ChEBI" id="CHEBI:33019"/>
        <dbReference type="ChEBI" id="CHEBI:61560"/>
        <dbReference type="ChEBI" id="CHEBI:173112"/>
        <dbReference type="EC" id="2.7.7.7"/>
    </reaction>
</comment>
<dbReference type="GO" id="GO:0003887">
    <property type="term" value="F:DNA-directed DNA polymerase activity"/>
    <property type="evidence" value="ECO:0007669"/>
    <property type="project" value="UniProtKB-KW"/>
</dbReference>
<dbReference type="InterPro" id="IPR002054">
    <property type="entry name" value="DNA-dir_DNA_pol_X"/>
</dbReference>
<keyword evidence="9" id="KW-0235">DNA replication</keyword>
<feature type="compositionally biased region" description="Basic and acidic residues" evidence="19">
    <location>
        <begin position="119"/>
        <end position="131"/>
    </location>
</feature>
<feature type="region of interest" description="Disordered" evidence="19">
    <location>
        <begin position="103"/>
        <end position="131"/>
    </location>
</feature>
<dbReference type="FunFam" id="1.10.150.20:FF:000010">
    <property type="entry name" value="DNA polymerase lambda"/>
    <property type="match status" value="1"/>
</dbReference>
<dbReference type="InterPro" id="IPR037160">
    <property type="entry name" value="DNA_Pol_thumb_sf"/>
</dbReference>
<evidence type="ECO:0000256" key="11">
    <source>
        <dbReference type="ARBA" id="ARBA00022763"/>
    </source>
</evidence>
<evidence type="ECO:0000256" key="17">
    <source>
        <dbReference type="ARBA" id="ARBA00049244"/>
    </source>
</evidence>
<evidence type="ECO:0000256" key="19">
    <source>
        <dbReference type="SAM" id="MobiDB-lite"/>
    </source>
</evidence>
<evidence type="ECO:0000256" key="7">
    <source>
        <dbReference type="ARBA" id="ARBA00022679"/>
    </source>
</evidence>
<keyword evidence="14" id="KW-0234">DNA repair</keyword>
<dbReference type="Gene3D" id="1.10.150.20">
    <property type="entry name" value="5' to 3' exonuclease, C-terminal subdomain"/>
    <property type="match status" value="1"/>
</dbReference>
<dbReference type="GO" id="GO:0046872">
    <property type="term" value="F:metal ion binding"/>
    <property type="evidence" value="ECO:0007669"/>
    <property type="project" value="UniProtKB-KW"/>
</dbReference>
<feature type="compositionally biased region" description="Polar residues" evidence="19">
    <location>
        <begin position="103"/>
        <end position="115"/>
    </location>
</feature>
<dbReference type="EMBL" id="KN824899">
    <property type="protein sequence ID" value="KIK98285.1"/>
    <property type="molecule type" value="Genomic_DNA"/>
</dbReference>
<keyword evidence="22" id="KW-1185">Reference proteome</keyword>
<dbReference type="InterPro" id="IPR036420">
    <property type="entry name" value="BRCT_dom_sf"/>
</dbReference>
<dbReference type="STRING" id="930991.A0A0D0EBV6"/>
<dbReference type="Pfam" id="PF14791">
    <property type="entry name" value="DNA_pol_B_thumb"/>
    <property type="match status" value="1"/>
</dbReference>
<feature type="region of interest" description="Disordered" evidence="19">
    <location>
        <begin position="57"/>
        <end position="79"/>
    </location>
</feature>
<evidence type="ECO:0000313" key="21">
    <source>
        <dbReference type="EMBL" id="KIK98285.1"/>
    </source>
</evidence>
<sequence length="1123" mass="124396">MFPPDASVHPHNHRCTTPRFRALVMNGTDAFFAEQERRMNLPDEDVDEYIRTRLEALRKDSGAQARTSKGSPGRDQTRDHLLAVPRKGHSISNLPRHDAIGMATSSGSPLNLPSQSKRRSLEPEITRQDKSAKIARTDKVPRLVAPDSSLVPPSSKLHVRLLGNVPRDRNFSNPNITARATRSQNSSACVDLTPEDFPVRVVATTRQRRVPGLDARNNVSNSTDPDLESDQTLPSSFQSSPHPQMAAQTPGVAMPVPKEASRSSNHTIRDPRLKNSNKAVSTIPPITAIDNGTVIDASPSPSSAPHSNVAISSSIPIFYDHGQDTVEFAMHPDLPSHLSPPGLSSQLLSIPANRPEPVVLPSSRPSDHLHGGNSRRERVAFSTGPGLDSATDQDVSNITSFSDTPSREPNRHVRVGSDVSDVDAPSSMRPPDPKESKLRRTVSGARQNKGSSSTAKGGKKAKEKPQLVTPLEYAQKLQSSFRPPLVRKANYLKGKRIFYVGGDMKYASIKTRGRMDYIVKHGGTLVPKYDPALVTHIVTDTTARPTLRALSLKSLSEIPDHIPTVTWNWVISGYGRANKGRGRTTEDANDKGKAKASDKDDERDDESAALDFEFLHAAFAERIDAGRSWQRTSAPQENQDEILDYSIQATSANLAYDGKDDVSRISYFTPDNKAREVTSERGGPSLTVLPPPPLDLKPSDGHKRTRHAPLVPSEDRGTKPSSVSVRKDAEDPLAEYYALARAERDDLSNQDESDSDGGEEGFEGRRGPAPRKGFTCDRREPQLSSCPNQDMVDKLQELMELHRAKPTEDDNWRVFSYSKCIRALRNYPKPIRSFSQACSIRGVGEKTARKIMEIIETGSLRRIKYEKTEDVEATKLFQGIYGVGRQTAFAWFASGLRNLDDVRARKGGLKLTTVQEIGLKFYDDINSRMPREEAKRIFEIIQPIALSLDGGLFIEIMGSFRRGKADCGDIDILITRPTINGKTHQGILPRLLERLHSAKILTEDLAIPNNFQDLELVYRGLCKLPEPGAKRRRIDILCVPWESKGAALLYYTGDDIFNRAMRLKAKVLGYSLNQRGLYAGVVRDPHDQQVKVCDGNIIASETEEEIFKILGVPWQEPHERVRG</sequence>
<dbReference type="GO" id="GO:0006260">
    <property type="term" value="P:DNA replication"/>
    <property type="evidence" value="ECO:0007669"/>
    <property type="project" value="UniProtKB-KW"/>
</dbReference>
<protein>
    <recommendedName>
        <fullName evidence="5">DNA polymerase lambda</fullName>
        <ecNumber evidence="4">2.7.7.7</ecNumber>
    </recommendedName>
</protein>
<dbReference type="InterPro" id="IPR028207">
    <property type="entry name" value="DNA_pol_B_palm_palm"/>
</dbReference>
<keyword evidence="16" id="KW-0539">Nucleus</keyword>
<dbReference type="Gene3D" id="3.30.460.10">
    <property type="entry name" value="Beta Polymerase, domain 2"/>
    <property type="match status" value="1"/>
</dbReference>
<feature type="active site" description="Nucleophile; Schiff-base intermediate with DNA; for 5'-dRP lyase activity" evidence="18">
    <location>
        <position position="850"/>
    </location>
</feature>
<dbReference type="OrthoDB" id="205514at2759"/>
<evidence type="ECO:0000256" key="3">
    <source>
        <dbReference type="ARBA" id="ARBA00008323"/>
    </source>
</evidence>
<dbReference type="Gene3D" id="3.40.50.10190">
    <property type="entry name" value="BRCT domain"/>
    <property type="match status" value="1"/>
</dbReference>
<dbReference type="InterPro" id="IPR010996">
    <property type="entry name" value="HHH_MUS81"/>
</dbReference>
<dbReference type="Pfam" id="PF14716">
    <property type="entry name" value="HHH_8"/>
    <property type="match status" value="1"/>
</dbReference>
<dbReference type="Pfam" id="PF14792">
    <property type="entry name" value="DNA_pol_B_palm"/>
    <property type="match status" value="1"/>
</dbReference>
<dbReference type="FunFam" id="1.10.150.110:FF:000005">
    <property type="entry name" value="DNA polymerase POL4"/>
    <property type="match status" value="1"/>
</dbReference>
<dbReference type="CDD" id="cd00141">
    <property type="entry name" value="NT_POLXc"/>
    <property type="match status" value="1"/>
</dbReference>
<keyword evidence="10" id="KW-0479">Metal-binding</keyword>
<organism evidence="21 22">
    <name type="scientific">Paxillus rubicundulus Ve08.2h10</name>
    <dbReference type="NCBI Taxonomy" id="930991"/>
    <lineage>
        <taxon>Eukaryota</taxon>
        <taxon>Fungi</taxon>
        <taxon>Dikarya</taxon>
        <taxon>Basidiomycota</taxon>
        <taxon>Agaricomycotina</taxon>
        <taxon>Agaricomycetes</taxon>
        <taxon>Agaricomycetidae</taxon>
        <taxon>Boletales</taxon>
        <taxon>Paxilineae</taxon>
        <taxon>Paxillaceae</taxon>
        <taxon>Paxillus</taxon>
    </lineage>
</organism>
<dbReference type="InterPro" id="IPR029398">
    <property type="entry name" value="PolB_thumb"/>
</dbReference>
<dbReference type="Pfam" id="PF10391">
    <property type="entry name" value="DNA_pol_lambd_f"/>
    <property type="match status" value="1"/>
</dbReference>
<evidence type="ECO:0000256" key="8">
    <source>
        <dbReference type="ARBA" id="ARBA00022695"/>
    </source>
</evidence>
<dbReference type="InterPro" id="IPR001357">
    <property type="entry name" value="BRCT_dom"/>
</dbReference>
<evidence type="ECO:0000256" key="6">
    <source>
        <dbReference type="ARBA" id="ARBA00022634"/>
    </source>
</evidence>
<feature type="compositionally biased region" description="Acidic residues" evidence="19">
    <location>
        <begin position="748"/>
        <end position="761"/>
    </location>
</feature>
<proteinExistence type="inferred from homology"/>
<dbReference type="GO" id="GO:0006303">
    <property type="term" value="P:double-strand break repair via nonhomologous end joining"/>
    <property type="evidence" value="ECO:0007669"/>
    <property type="project" value="TreeGrafter"/>
</dbReference>
<evidence type="ECO:0000256" key="12">
    <source>
        <dbReference type="ARBA" id="ARBA00022932"/>
    </source>
</evidence>
<name>A0A0D0EBV6_9AGAM</name>
<dbReference type="InterPro" id="IPR022312">
    <property type="entry name" value="DNA_pol_X"/>
</dbReference>
<dbReference type="PROSITE" id="PS00522">
    <property type="entry name" value="DNA_POLYMERASE_X"/>
    <property type="match status" value="1"/>
</dbReference>
<dbReference type="PANTHER" id="PTHR11276">
    <property type="entry name" value="DNA POLYMERASE TYPE-X FAMILY MEMBER"/>
    <property type="match status" value="1"/>
</dbReference>
<dbReference type="SUPFAM" id="SSF81301">
    <property type="entry name" value="Nucleotidyltransferase"/>
    <property type="match status" value="1"/>
</dbReference>
<feature type="compositionally biased region" description="Basic and acidic residues" evidence="19">
    <location>
        <begin position="583"/>
        <end position="600"/>
    </location>
</feature>
<dbReference type="GO" id="GO:0016829">
    <property type="term" value="F:lyase activity"/>
    <property type="evidence" value="ECO:0007669"/>
    <property type="project" value="UniProtKB-KW"/>
</dbReference>
<dbReference type="SMART" id="SM00483">
    <property type="entry name" value="POLXc"/>
    <property type="match status" value="1"/>
</dbReference>
<dbReference type="GO" id="GO:0005634">
    <property type="term" value="C:nucleus"/>
    <property type="evidence" value="ECO:0007669"/>
    <property type="project" value="UniProtKB-SubCell"/>
</dbReference>
<evidence type="ECO:0000256" key="5">
    <source>
        <dbReference type="ARBA" id="ARBA00016513"/>
    </source>
</evidence>
<dbReference type="InterPro" id="IPR043519">
    <property type="entry name" value="NT_sf"/>
</dbReference>
<dbReference type="InterPro" id="IPR027421">
    <property type="entry name" value="DNA_pol_lamdba_lyase_dom_sf"/>
</dbReference>